<dbReference type="AlphaFoldDB" id="A0A0F9JIQ1"/>
<dbReference type="GO" id="GO:0170057">
    <property type="term" value="F:RNA ligase (GTP) activity"/>
    <property type="evidence" value="ECO:0007669"/>
    <property type="project" value="UniProtKB-EC"/>
</dbReference>
<reference evidence="11" key="1">
    <citation type="journal article" date="2015" name="Nature">
        <title>Complex archaea that bridge the gap between prokaryotes and eukaryotes.</title>
        <authorList>
            <person name="Spang A."/>
            <person name="Saw J.H."/>
            <person name="Jorgensen S.L."/>
            <person name="Zaremba-Niedzwiedzka K."/>
            <person name="Martijn J."/>
            <person name="Lind A.E."/>
            <person name="van Eijk R."/>
            <person name="Schleper C."/>
            <person name="Guy L."/>
            <person name="Ettema T.J."/>
        </authorList>
    </citation>
    <scope>NUCLEOTIDE SEQUENCE</scope>
</reference>
<dbReference type="Gene3D" id="3.90.1860.10">
    <property type="entry name" value="tRNA-splicing ligase RtcB"/>
    <property type="match status" value="1"/>
</dbReference>
<comment type="caution">
    <text evidence="11">The sequence shown here is derived from an EMBL/GenBank/DDBJ whole genome shotgun (WGS) entry which is preliminary data.</text>
</comment>
<evidence type="ECO:0000256" key="3">
    <source>
        <dbReference type="ARBA" id="ARBA00012726"/>
    </source>
</evidence>
<accession>A0A0F9JIQ1</accession>
<dbReference type="EC" id="6.5.1.8" evidence="3"/>
<dbReference type="InterPro" id="IPR036025">
    <property type="entry name" value="RtcB-like_sf"/>
</dbReference>
<comment type="similarity">
    <text evidence="2">Belongs to the RtcB family.</text>
</comment>
<dbReference type="SUPFAM" id="SSF103365">
    <property type="entry name" value="Hypothetical protein PH1602"/>
    <property type="match status" value="1"/>
</dbReference>
<evidence type="ECO:0000256" key="5">
    <source>
        <dbReference type="ARBA" id="ARBA00022723"/>
    </source>
</evidence>
<gene>
    <name evidence="11" type="ORF">LCGC14_1820350</name>
</gene>
<dbReference type="GO" id="GO:0005525">
    <property type="term" value="F:GTP binding"/>
    <property type="evidence" value="ECO:0007669"/>
    <property type="project" value="UniProtKB-KW"/>
</dbReference>
<evidence type="ECO:0000256" key="2">
    <source>
        <dbReference type="ARBA" id="ARBA00008071"/>
    </source>
</evidence>
<comment type="catalytic activity">
    <reaction evidence="10">
        <text>a 3'-end 2',3'-cyclophospho-ribonucleotide-RNA + a 5'-end dephospho-ribonucleoside-RNA + GTP + H2O = a ribonucleotidyl-ribonucleotide-RNA + GMP + diphosphate + H(+)</text>
        <dbReference type="Rhea" id="RHEA:68080"/>
        <dbReference type="Rhea" id="RHEA-COMP:10464"/>
        <dbReference type="Rhea" id="RHEA-COMP:13936"/>
        <dbReference type="Rhea" id="RHEA-COMP:17355"/>
        <dbReference type="ChEBI" id="CHEBI:15377"/>
        <dbReference type="ChEBI" id="CHEBI:15378"/>
        <dbReference type="ChEBI" id="CHEBI:33019"/>
        <dbReference type="ChEBI" id="CHEBI:37565"/>
        <dbReference type="ChEBI" id="CHEBI:58115"/>
        <dbReference type="ChEBI" id="CHEBI:83064"/>
        <dbReference type="ChEBI" id="CHEBI:138284"/>
        <dbReference type="ChEBI" id="CHEBI:173118"/>
        <dbReference type="EC" id="6.5.1.8"/>
    </reaction>
</comment>
<evidence type="ECO:0000256" key="7">
    <source>
        <dbReference type="ARBA" id="ARBA00023134"/>
    </source>
</evidence>
<evidence type="ECO:0000256" key="1">
    <source>
        <dbReference type="ARBA" id="ARBA00001936"/>
    </source>
</evidence>
<comment type="cofactor">
    <cofactor evidence="1">
        <name>Mn(2+)</name>
        <dbReference type="ChEBI" id="CHEBI:29035"/>
    </cofactor>
</comment>
<comment type="catalytic activity">
    <reaction evidence="9">
        <text>a 3'-end 3'-phospho-ribonucleotide-RNA + a 5'-end dephospho-ribonucleoside-RNA + GTP = a ribonucleotidyl-ribonucleotide-RNA + GMP + diphosphate</text>
        <dbReference type="Rhea" id="RHEA:68076"/>
        <dbReference type="Rhea" id="RHEA-COMP:10463"/>
        <dbReference type="Rhea" id="RHEA-COMP:13936"/>
        <dbReference type="Rhea" id="RHEA-COMP:17355"/>
        <dbReference type="ChEBI" id="CHEBI:33019"/>
        <dbReference type="ChEBI" id="CHEBI:37565"/>
        <dbReference type="ChEBI" id="CHEBI:58115"/>
        <dbReference type="ChEBI" id="CHEBI:83062"/>
        <dbReference type="ChEBI" id="CHEBI:138284"/>
        <dbReference type="ChEBI" id="CHEBI:173118"/>
        <dbReference type="EC" id="6.5.1.8"/>
    </reaction>
</comment>
<keyword evidence="7" id="KW-0342">GTP-binding</keyword>
<keyword evidence="5" id="KW-0479">Metal-binding</keyword>
<proteinExistence type="inferred from homology"/>
<dbReference type="GO" id="GO:0046872">
    <property type="term" value="F:metal ion binding"/>
    <property type="evidence" value="ECO:0007669"/>
    <property type="project" value="UniProtKB-KW"/>
</dbReference>
<evidence type="ECO:0000256" key="10">
    <source>
        <dbReference type="ARBA" id="ARBA00049514"/>
    </source>
</evidence>
<dbReference type="EMBL" id="LAZR01017817">
    <property type="protein sequence ID" value="KKL98847.1"/>
    <property type="molecule type" value="Genomic_DNA"/>
</dbReference>
<evidence type="ECO:0000313" key="11">
    <source>
        <dbReference type="EMBL" id="KKL98847.1"/>
    </source>
</evidence>
<keyword evidence="6" id="KW-0547">Nucleotide-binding</keyword>
<sequence>GYGFTIGGVAAFDPEEGIVSPGGVGYDINCGVRLLRTNLLKKDVAPKMRELVAGIFKEVPAGVGSKGRMHLNRKELERCVVQGARFIVERGMGTASDLDHTESSGVIDGADPDAISERAFERGASQLGTLGAGNHFLEIQYVDEVYDMEGARAMGLDMGHVMVMIHTGSRGFGYQVCDDHLRLLRKAAGRYGINVPDRELACAPATSPEGRQYLAAMRGAANYAWANRQAIRYWTEQAFMSVLGLSPSSLGMRLIYDVAHNIAKLERHEVEGRMRELLVHRKGATRAFPKGHPEVSATYRHLGQPVIIPGDMGRASYVLLGQEASMSETWGSTCHGAGRVLSRHQAQKQARGRALHDELEEMGVYVMSAGRKTLAEEMPEAYKDITSVVEVVHRAGISRKVARLRPLGVIKG</sequence>
<dbReference type="InterPro" id="IPR001233">
    <property type="entry name" value="RtcB"/>
</dbReference>
<feature type="non-terminal residue" evidence="11">
    <location>
        <position position="1"/>
    </location>
</feature>
<evidence type="ECO:0000256" key="9">
    <source>
        <dbReference type="ARBA" id="ARBA00047746"/>
    </source>
</evidence>
<dbReference type="PANTHER" id="PTHR11118:SF1">
    <property type="entry name" value="RNA-SPLICING LIGASE RTCB HOMOLOG"/>
    <property type="match status" value="1"/>
</dbReference>
<keyword evidence="4" id="KW-0436">Ligase</keyword>
<dbReference type="GO" id="GO:0003972">
    <property type="term" value="F:RNA ligase (ATP) activity"/>
    <property type="evidence" value="ECO:0007669"/>
    <property type="project" value="TreeGrafter"/>
</dbReference>
<evidence type="ECO:0000256" key="6">
    <source>
        <dbReference type="ARBA" id="ARBA00022741"/>
    </source>
</evidence>
<keyword evidence="8" id="KW-0464">Manganese</keyword>
<dbReference type="GO" id="GO:0006396">
    <property type="term" value="P:RNA processing"/>
    <property type="evidence" value="ECO:0007669"/>
    <property type="project" value="InterPro"/>
</dbReference>
<evidence type="ECO:0000256" key="8">
    <source>
        <dbReference type="ARBA" id="ARBA00023211"/>
    </source>
</evidence>
<organism evidence="11">
    <name type="scientific">marine sediment metagenome</name>
    <dbReference type="NCBI Taxonomy" id="412755"/>
    <lineage>
        <taxon>unclassified sequences</taxon>
        <taxon>metagenomes</taxon>
        <taxon>ecological metagenomes</taxon>
    </lineage>
</organism>
<dbReference type="Pfam" id="PF01139">
    <property type="entry name" value="RtcB"/>
    <property type="match status" value="1"/>
</dbReference>
<evidence type="ECO:0000256" key="4">
    <source>
        <dbReference type="ARBA" id="ARBA00022598"/>
    </source>
</evidence>
<protein>
    <recommendedName>
        <fullName evidence="3">3'-phosphate/5'-hydroxy nucleic acid ligase</fullName>
        <ecNumber evidence="3">6.5.1.8</ecNumber>
    </recommendedName>
</protein>
<name>A0A0F9JIQ1_9ZZZZ</name>
<dbReference type="PANTHER" id="PTHR11118">
    <property type="entry name" value="RNA-SPLICING LIGASE RTCB HOMOLOG"/>
    <property type="match status" value="1"/>
</dbReference>
<dbReference type="FunFam" id="3.90.1860.10:FF:000001">
    <property type="entry name" value="tRNA-splicing ligase RtcB homolog"/>
    <property type="match status" value="1"/>
</dbReference>